<dbReference type="Pfam" id="PF13848">
    <property type="entry name" value="Thioredoxin_6"/>
    <property type="match status" value="1"/>
</dbReference>
<dbReference type="Pfam" id="PF00085">
    <property type="entry name" value="Thioredoxin"/>
    <property type="match status" value="1"/>
</dbReference>
<evidence type="ECO:0000256" key="8">
    <source>
        <dbReference type="ARBA" id="ARBA00023157"/>
    </source>
</evidence>
<dbReference type="CDD" id="cd02981">
    <property type="entry name" value="PDI_b_family"/>
    <property type="match status" value="1"/>
</dbReference>
<gene>
    <name evidence="13" type="ORF">Nepgr_019002</name>
</gene>
<dbReference type="PANTHER" id="PTHR18929">
    <property type="entry name" value="PROTEIN DISULFIDE ISOMERASE"/>
    <property type="match status" value="1"/>
</dbReference>
<comment type="subcellular location">
    <subcellularLocation>
        <location evidence="2">Endoplasmic reticulum lumen</location>
    </subcellularLocation>
</comment>
<feature type="domain" description="Thioredoxin" evidence="12">
    <location>
        <begin position="1"/>
        <end position="130"/>
    </location>
</feature>
<dbReference type="EMBL" id="BSYO01000017">
    <property type="protein sequence ID" value="GMH17161.1"/>
    <property type="molecule type" value="Genomic_DNA"/>
</dbReference>
<dbReference type="InterPro" id="IPR036249">
    <property type="entry name" value="Thioredoxin-like_sf"/>
</dbReference>
<keyword evidence="7" id="KW-0256">Endoplasmic reticulum</keyword>
<dbReference type="PROSITE" id="PS00194">
    <property type="entry name" value="THIOREDOXIN_1"/>
    <property type="match status" value="1"/>
</dbReference>
<dbReference type="InterPro" id="IPR017937">
    <property type="entry name" value="Thioredoxin_CS"/>
</dbReference>
<dbReference type="FunFam" id="3.40.30.10:FF:000184">
    <property type="entry name" value="Protein disulfide-isomerase"/>
    <property type="match status" value="1"/>
</dbReference>
<comment type="caution">
    <text evidence="13">The sequence shown here is derived from an EMBL/GenBank/DDBJ whole genome shotgun (WGS) entry which is preliminary data.</text>
</comment>
<reference evidence="13" key="1">
    <citation type="submission" date="2023-05" db="EMBL/GenBank/DDBJ databases">
        <title>Nepenthes gracilis genome sequencing.</title>
        <authorList>
            <person name="Fukushima K."/>
        </authorList>
    </citation>
    <scope>NUCLEOTIDE SEQUENCE</scope>
    <source>
        <strain evidence="13">SING2019-196</strain>
    </source>
</reference>
<dbReference type="Gene3D" id="3.40.30.10">
    <property type="entry name" value="Glutaredoxin"/>
    <property type="match status" value="2"/>
</dbReference>
<dbReference type="GO" id="GO:0003756">
    <property type="term" value="F:protein disulfide isomerase activity"/>
    <property type="evidence" value="ECO:0007669"/>
    <property type="project" value="UniProtKB-EC"/>
</dbReference>
<evidence type="ECO:0000313" key="14">
    <source>
        <dbReference type="Proteomes" id="UP001279734"/>
    </source>
</evidence>
<dbReference type="EC" id="5.3.4.1" evidence="4"/>
<dbReference type="InterPro" id="IPR005788">
    <property type="entry name" value="PDI_thioredoxin-like_dom"/>
</dbReference>
<evidence type="ECO:0000256" key="11">
    <source>
        <dbReference type="RuleBase" id="RU004208"/>
    </source>
</evidence>
<dbReference type="Proteomes" id="UP001279734">
    <property type="component" value="Unassembled WGS sequence"/>
</dbReference>
<dbReference type="GO" id="GO:0034976">
    <property type="term" value="P:response to endoplasmic reticulum stress"/>
    <property type="evidence" value="ECO:0007669"/>
    <property type="project" value="TreeGrafter"/>
</dbReference>
<keyword evidence="8" id="KW-1015">Disulfide bond</keyword>
<dbReference type="AlphaFoldDB" id="A0AAD3XUW4"/>
<evidence type="ECO:0000313" key="13">
    <source>
        <dbReference type="EMBL" id="GMH17161.1"/>
    </source>
</evidence>
<comment type="catalytic activity">
    <reaction evidence="1">
        <text>Catalyzes the rearrangement of -S-S- bonds in proteins.</text>
        <dbReference type="EC" id="5.3.4.1"/>
    </reaction>
</comment>
<evidence type="ECO:0000256" key="7">
    <source>
        <dbReference type="ARBA" id="ARBA00022824"/>
    </source>
</evidence>
<name>A0AAD3XUW4_NEPGR</name>
<dbReference type="FunFam" id="3.40.30.10:FF:000150">
    <property type="entry name" value="Protein disulfide-isomerase"/>
    <property type="match status" value="1"/>
</dbReference>
<keyword evidence="6" id="KW-0677">Repeat</keyword>
<keyword evidence="10" id="KW-0676">Redox-active center</keyword>
<dbReference type="GO" id="GO:0005788">
    <property type="term" value="C:endoplasmic reticulum lumen"/>
    <property type="evidence" value="ECO:0007669"/>
    <property type="project" value="UniProtKB-SubCell"/>
</dbReference>
<dbReference type="PROSITE" id="PS51352">
    <property type="entry name" value="THIOREDOXIN_2"/>
    <property type="match status" value="1"/>
</dbReference>
<organism evidence="13 14">
    <name type="scientific">Nepenthes gracilis</name>
    <name type="common">Slender pitcher plant</name>
    <dbReference type="NCBI Taxonomy" id="150966"/>
    <lineage>
        <taxon>Eukaryota</taxon>
        <taxon>Viridiplantae</taxon>
        <taxon>Streptophyta</taxon>
        <taxon>Embryophyta</taxon>
        <taxon>Tracheophyta</taxon>
        <taxon>Spermatophyta</taxon>
        <taxon>Magnoliopsida</taxon>
        <taxon>eudicotyledons</taxon>
        <taxon>Gunneridae</taxon>
        <taxon>Pentapetalae</taxon>
        <taxon>Caryophyllales</taxon>
        <taxon>Nepenthaceae</taxon>
        <taxon>Nepenthes</taxon>
    </lineage>
</organism>
<keyword evidence="9" id="KW-0413">Isomerase</keyword>
<evidence type="ECO:0000256" key="3">
    <source>
        <dbReference type="ARBA" id="ARBA00006347"/>
    </source>
</evidence>
<dbReference type="GO" id="GO:0006457">
    <property type="term" value="P:protein folding"/>
    <property type="evidence" value="ECO:0007669"/>
    <property type="project" value="TreeGrafter"/>
</dbReference>
<keyword evidence="5" id="KW-0732">Signal</keyword>
<keyword evidence="14" id="KW-1185">Reference proteome</keyword>
<evidence type="ECO:0000256" key="6">
    <source>
        <dbReference type="ARBA" id="ARBA00022737"/>
    </source>
</evidence>
<evidence type="ECO:0000256" key="2">
    <source>
        <dbReference type="ARBA" id="ARBA00004319"/>
    </source>
</evidence>
<evidence type="ECO:0000256" key="10">
    <source>
        <dbReference type="ARBA" id="ARBA00023284"/>
    </source>
</evidence>
<sequence>MSRRTYRAADPREETWREEFVLTLDQSNFSDTVSKHDFIVVEFYAPWCGHCKKLAPEYENAASLLSIDDPHIALAKVHASDELNKELASDYEVRGFPTLKILRNGGKAVQDYKGPCDADGIVAYLKKQSGLASAEIKSAEDATIIIDEEKVVIVGIFREFSGEEFTNFTALAEKLQSDYEFGHTLDAKLLPRGESSVEQPTVRLIKPFDEHFVDFQDFHLDALEKFVEEASMPIVTVFNKDTSNRPYVVKFFNSPNAKIYMNVQCVPSFAGDKIGEAFRHLKKSLGRQPKYDRGTFQQQLSLPNSSHERLCCRCHCQKALLVQMASSSQLPTFGPVNQNASDTVGTAD</sequence>
<dbReference type="PANTHER" id="PTHR18929:SF132">
    <property type="entry name" value="PROTEIN DISULFIDE-ISOMERASE A3"/>
    <property type="match status" value="1"/>
</dbReference>
<evidence type="ECO:0000259" key="12">
    <source>
        <dbReference type="PROSITE" id="PS51352"/>
    </source>
</evidence>
<dbReference type="InterPro" id="IPR013766">
    <property type="entry name" value="Thioredoxin_domain"/>
</dbReference>
<protein>
    <recommendedName>
        <fullName evidence="4">protein disulfide-isomerase</fullName>
        <ecNumber evidence="4">5.3.4.1</ecNumber>
    </recommendedName>
</protein>
<evidence type="ECO:0000256" key="9">
    <source>
        <dbReference type="ARBA" id="ARBA00023235"/>
    </source>
</evidence>
<dbReference type="CDD" id="cd02961">
    <property type="entry name" value="PDI_a_family"/>
    <property type="match status" value="1"/>
</dbReference>
<evidence type="ECO:0000256" key="1">
    <source>
        <dbReference type="ARBA" id="ARBA00001182"/>
    </source>
</evidence>
<dbReference type="NCBIfam" id="TIGR01126">
    <property type="entry name" value="pdi_dom"/>
    <property type="match status" value="1"/>
</dbReference>
<proteinExistence type="inferred from homology"/>
<accession>A0AAD3XUW4</accession>
<evidence type="ECO:0000256" key="5">
    <source>
        <dbReference type="ARBA" id="ARBA00022729"/>
    </source>
</evidence>
<evidence type="ECO:0000256" key="4">
    <source>
        <dbReference type="ARBA" id="ARBA00012723"/>
    </source>
</evidence>
<dbReference type="PRINTS" id="PR00421">
    <property type="entry name" value="THIOREDOXIN"/>
</dbReference>
<dbReference type="SUPFAM" id="SSF52833">
    <property type="entry name" value="Thioredoxin-like"/>
    <property type="match status" value="2"/>
</dbReference>
<comment type="similarity">
    <text evidence="3 11">Belongs to the protein disulfide isomerase family.</text>
</comment>